<name>A0ABS6D589_9FIRM</name>
<keyword evidence="1" id="KW-0472">Membrane</keyword>
<protein>
    <submittedName>
        <fullName evidence="4">EAL domain-containing protein</fullName>
    </submittedName>
</protein>
<evidence type="ECO:0000313" key="4">
    <source>
        <dbReference type="EMBL" id="MBU3876755.1"/>
    </source>
</evidence>
<feature type="transmembrane region" description="Helical" evidence="1">
    <location>
        <begin position="12"/>
        <end position="34"/>
    </location>
</feature>
<dbReference type="NCBIfam" id="TIGR00254">
    <property type="entry name" value="GGDEF"/>
    <property type="match status" value="1"/>
</dbReference>
<dbReference type="SUPFAM" id="SSF55073">
    <property type="entry name" value="Nucleotide cyclase"/>
    <property type="match status" value="1"/>
</dbReference>
<organism evidence="4 5">
    <name type="scientific">Faecalicatena faecalis</name>
    <dbReference type="NCBI Taxonomy" id="2726362"/>
    <lineage>
        <taxon>Bacteria</taxon>
        <taxon>Bacillati</taxon>
        <taxon>Bacillota</taxon>
        <taxon>Clostridia</taxon>
        <taxon>Lachnospirales</taxon>
        <taxon>Lachnospiraceae</taxon>
        <taxon>Faecalicatena</taxon>
    </lineage>
</organism>
<dbReference type="CDD" id="cd01949">
    <property type="entry name" value="GGDEF"/>
    <property type="match status" value="1"/>
</dbReference>
<dbReference type="SMART" id="SM00052">
    <property type="entry name" value="EAL"/>
    <property type="match status" value="1"/>
</dbReference>
<dbReference type="PROSITE" id="PS50887">
    <property type="entry name" value="GGDEF"/>
    <property type="match status" value="1"/>
</dbReference>
<evidence type="ECO:0000259" key="2">
    <source>
        <dbReference type="PROSITE" id="PS50883"/>
    </source>
</evidence>
<feature type="domain" description="GGDEF" evidence="3">
    <location>
        <begin position="591"/>
        <end position="726"/>
    </location>
</feature>
<dbReference type="Pfam" id="PF00990">
    <property type="entry name" value="GGDEF"/>
    <property type="match status" value="1"/>
</dbReference>
<dbReference type="PANTHER" id="PTHR33121:SF70">
    <property type="entry name" value="SIGNALING PROTEIN YKOW"/>
    <property type="match status" value="1"/>
</dbReference>
<dbReference type="InterPro" id="IPR050706">
    <property type="entry name" value="Cyclic-di-GMP_PDE-like"/>
</dbReference>
<dbReference type="CDD" id="cd18773">
    <property type="entry name" value="PDC1_HK_sensor"/>
    <property type="match status" value="1"/>
</dbReference>
<dbReference type="InterPro" id="IPR000160">
    <property type="entry name" value="GGDEF_dom"/>
</dbReference>
<dbReference type="Gene3D" id="3.20.20.450">
    <property type="entry name" value="EAL domain"/>
    <property type="match status" value="1"/>
</dbReference>
<dbReference type="PANTHER" id="PTHR33121">
    <property type="entry name" value="CYCLIC DI-GMP PHOSPHODIESTERASE PDEF"/>
    <property type="match status" value="1"/>
</dbReference>
<dbReference type="InterPro" id="IPR043128">
    <property type="entry name" value="Rev_trsase/Diguanyl_cyclase"/>
</dbReference>
<evidence type="ECO:0000313" key="5">
    <source>
        <dbReference type="Proteomes" id="UP000723714"/>
    </source>
</evidence>
<keyword evidence="5" id="KW-1185">Reference proteome</keyword>
<sequence length="1004" mass="115776">MKTKKAQPILKRILIPMILLTLMEVILLSGTFIYGGTIQELNQNARGIVQGKVKNRSSYLKNEMLNNWSNVSYTAQLINARAEELETEGTIDLDKIGSSSQECYPLVSEISKYLIEMIRSNKVTGAFVIFNTDDPDTLRNQENFAKPGVYFRDLDPDTSPSIRNSDLLIERGSVDLVHSLDIATDSMWKPQFEFQKENPETRNILLNPYEQGLLNTDAKSLTEVGYWGKPHTLTDDDKKMISYSVPLVTSQGKVYGVLGMEITLEYLSSMLPSDELMSGKNAVYLLVIKDEEKGTYETAFSSDEKAIPQGSKLQLETSNDGYQYLDLDSRHMFIDTDYLQLYDSNGPFESDRWGLAGVVKERDITEFSRKILHYIALAILFTISIGIGGSIIVSFMISRPIYAVSKNMQRLNTRKKIHLPRTNILEIDQMERSIEKLSSDVIDSATKFTQILNKASVRIAGFELDFKHETLFITDEFFRIFGEESITTKMLDIHSFQKQMESFDAYKVEESDGYALYKIAYEDRDTYIRLSYSELDGQRIVGVAEDITRTIQEKQLLEHERDHDLLTGLKNRRAFQRLMHQLFAKGEDYLKKAALVMIDLDNLKQINDKFGHDYGDKYIQAAADSFRKYTPQETVIARISGDEFYLFFYGYESETEITKLLTKFRKGIAKEYIILPPMQRASLRMSGGISWYPRDSRHYEQLLQYSDFAMYQIKHSTKGEIGNFDLGAYHSEEYISQNRRELTELIEREEVEYFFQPIVDAHTGKIFAYEALMRGTMPTLRSPADILSLAREEHKLDKIEELTWKIATKTFIQHVRNRRISPECKVFINSLADYRLSNQTLELIESECKGYLDHFVLEITEDSQANQEAMDVKRVVVNRWNSDFALDDYGSGYNGERVLLELAPKYIKIDRSIIFGIHINIDKQKIVENTISYAKERNIKVIAEGIETEQELNKVIELGVDYLQGYYLARPDGMPPLINKFTVDHIKELNEKMTMHEEIDRDAE</sequence>
<dbReference type="Gene3D" id="3.30.70.270">
    <property type="match status" value="1"/>
</dbReference>
<dbReference type="PROSITE" id="PS50883">
    <property type="entry name" value="EAL"/>
    <property type="match status" value="1"/>
</dbReference>
<proteinExistence type="predicted"/>
<keyword evidence="1" id="KW-1133">Transmembrane helix</keyword>
<accession>A0ABS6D589</accession>
<gene>
    <name evidence="4" type="ORF">HGO97_013155</name>
</gene>
<evidence type="ECO:0000256" key="1">
    <source>
        <dbReference type="SAM" id="Phobius"/>
    </source>
</evidence>
<dbReference type="Proteomes" id="UP000723714">
    <property type="component" value="Unassembled WGS sequence"/>
</dbReference>
<dbReference type="InterPro" id="IPR035919">
    <property type="entry name" value="EAL_sf"/>
</dbReference>
<feature type="transmembrane region" description="Helical" evidence="1">
    <location>
        <begin position="371"/>
        <end position="397"/>
    </location>
</feature>
<dbReference type="InterPro" id="IPR029787">
    <property type="entry name" value="Nucleotide_cyclase"/>
</dbReference>
<dbReference type="SUPFAM" id="SSF141868">
    <property type="entry name" value="EAL domain-like"/>
    <property type="match status" value="1"/>
</dbReference>
<reference evidence="4 5" key="1">
    <citation type="submission" date="2021-06" db="EMBL/GenBank/DDBJ databases">
        <title>Faecalicatena sp. nov. isolated from porcine feces.</title>
        <authorList>
            <person name="Oh B.S."/>
            <person name="Lee J.H."/>
        </authorList>
    </citation>
    <scope>NUCLEOTIDE SEQUENCE [LARGE SCALE GENOMIC DNA]</scope>
    <source>
        <strain evidence="4 5">AGMB00832</strain>
    </source>
</reference>
<dbReference type="InterPro" id="IPR001633">
    <property type="entry name" value="EAL_dom"/>
</dbReference>
<keyword evidence="1" id="KW-0812">Transmembrane</keyword>
<dbReference type="SMART" id="SM00267">
    <property type="entry name" value="GGDEF"/>
    <property type="match status" value="1"/>
</dbReference>
<comment type="caution">
    <text evidence="4">The sequence shown here is derived from an EMBL/GenBank/DDBJ whole genome shotgun (WGS) entry which is preliminary data.</text>
</comment>
<evidence type="ECO:0000259" key="3">
    <source>
        <dbReference type="PROSITE" id="PS50887"/>
    </source>
</evidence>
<dbReference type="Gene3D" id="3.30.450.20">
    <property type="entry name" value="PAS domain"/>
    <property type="match status" value="1"/>
</dbReference>
<feature type="domain" description="EAL" evidence="2">
    <location>
        <begin position="735"/>
        <end position="985"/>
    </location>
</feature>
<dbReference type="Pfam" id="PF00563">
    <property type="entry name" value="EAL"/>
    <property type="match status" value="1"/>
</dbReference>
<dbReference type="EMBL" id="JABACJ020000012">
    <property type="protein sequence ID" value="MBU3876755.1"/>
    <property type="molecule type" value="Genomic_DNA"/>
</dbReference>
<dbReference type="CDD" id="cd01948">
    <property type="entry name" value="EAL"/>
    <property type="match status" value="1"/>
</dbReference>